<comment type="subunit">
    <text evidence="13">Homohexamer. Forms a ring that surrounds DNA.</text>
</comment>
<dbReference type="GO" id="GO:0007059">
    <property type="term" value="P:chromosome segregation"/>
    <property type="evidence" value="ECO:0007669"/>
    <property type="project" value="UniProtKB-KW"/>
</dbReference>
<organism evidence="17 18">
    <name type="scientific">Plasmodium yoelii yoelii</name>
    <dbReference type="NCBI Taxonomy" id="73239"/>
    <lineage>
        <taxon>Eukaryota</taxon>
        <taxon>Sar</taxon>
        <taxon>Alveolata</taxon>
        <taxon>Apicomplexa</taxon>
        <taxon>Aconoidasida</taxon>
        <taxon>Haemosporida</taxon>
        <taxon>Plasmodiidae</taxon>
        <taxon>Plasmodium</taxon>
        <taxon>Plasmodium (Vinckeia)</taxon>
    </lineage>
</organism>
<reference evidence="17 18" key="1">
    <citation type="journal article" date="2002" name="Nature">
        <title>Genome sequence and comparative analysis of the model rodent malaria parasite Plasmodium yoelii yoelii.</title>
        <authorList>
            <person name="Carlton J.M."/>
            <person name="Angiuoli S.V."/>
            <person name="Suh B.B."/>
            <person name="Kooij T.W."/>
            <person name="Pertea M."/>
            <person name="Silva J.C."/>
            <person name="Ermolaeva M.D."/>
            <person name="Allen J.E."/>
            <person name="Selengut J.D."/>
            <person name="Koo H.L."/>
            <person name="Peterson J.D."/>
            <person name="Pop M."/>
            <person name="Kosack D.S."/>
            <person name="Shumway M.F."/>
            <person name="Bidwell S.L."/>
            <person name="Shallom S.J."/>
            <person name="van Aken S.E."/>
            <person name="Riedmuller S.B."/>
            <person name="Feldblyum T.V."/>
            <person name="Cho J.K."/>
            <person name="Quackenbush J."/>
            <person name="Sedegah M."/>
            <person name="Shoaibi A."/>
            <person name="Cummings L.M."/>
            <person name="Florens L."/>
            <person name="Yates J.R."/>
            <person name="Raine J.D."/>
            <person name="Sinden R.E."/>
            <person name="Harris M.A."/>
            <person name="Cunningham D.A."/>
            <person name="Preiser P.R."/>
            <person name="Bergman L.W."/>
            <person name="Vaidya A.B."/>
            <person name="van Lin L.H."/>
            <person name="Janse C.J."/>
            <person name="Waters A.P."/>
            <person name="Smith H.O."/>
            <person name="White O.R."/>
            <person name="Salzberg S.L."/>
            <person name="Venter J.C."/>
            <person name="Fraser C.M."/>
            <person name="Hoffman S.L."/>
            <person name="Gardner M.J."/>
            <person name="Carucci D.J."/>
        </authorList>
    </citation>
    <scope>NUCLEOTIDE SEQUENCE [LARGE SCALE GENOMIC DNA]</scope>
    <source>
        <strain evidence="17 18">17XNL</strain>
    </source>
</reference>
<dbReference type="PROSITE" id="PS50901">
    <property type="entry name" value="FTSK"/>
    <property type="match status" value="1"/>
</dbReference>
<dbReference type="FunFam" id="3.30.980.40:FF:000001">
    <property type="entry name" value="DNA translocase FtsK"/>
    <property type="match status" value="1"/>
</dbReference>
<feature type="compositionally biased region" description="Pro residues" evidence="14">
    <location>
        <begin position="565"/>
        <end position="579"/>
    </location>
</feature>
<name>Q7PDJ3_PLAYO</name>
<evidence type="ECO:0000313" key="17">
    <source>
        <dbReference type="EMBL" id="EAA20287.1"/>
    </source>
</evidence>
<evidence type="ECO:0000259" key="16">
    <source>
        <dbReference type="PROSITE" id="PS50901"/>
    </source>
</evidence>
<keyword evidence="3" id="KW-1003">Cell membrane</keyword>
<keyword evidence="6" id="KW-0547">Nucleotide-binding</keyword>
<keyword evidence="5 15" id="KW-0812">Transmembrane</keyword>
<keyword evidence="12" id="KW-0131">Cell cycle</keyword>
<evidence type="ECO:0000256" key="3">
    <source>
        <dbReference type="ARBA" id="ARBA00022475"/>
    </source>
</evidence>
<feature type="region of interest" description="Disordered" evidence="14">
    <location>
        <begin position="1022"/>
        <end position="1047"/>
    </location>
</feature>
<dbReference type="Proteomes" id="UP000008553">
    <property type="component" value="Unassembled WGS sequence"/>
</dbReference>
<feature type="transmembrane region" description="Helical" evidence="15">
    <location>
        <begin position="352"/>
        <end position="371"/>
    </location>
</feature>
<comment type="similarity">
    <text evidence="2">Belongs to the FtsK/SpoIIIE/SftA family.</text>
</comment>
<evidence type="ECO:0000256" key="13">
    <source>
        <dbReference type="ARBA" id="ARBA00025923"/>
    </source>
</evidence>
<evidence type="ECO:0000256" key="2">
    <source>
        <dbReference type="ARBA" id="ARBA00006474"/>
    </source>
</evidence>
<dbReference type="AntiFam" id="ANF00233">
    <property type="entry name" value="Shadow ORF (opposite trxB)"/>
</dbReference>
<keyword evidence="4" id="KW-0132">Cell division</keyword>
<dbReference type="EMBL" id="AABL01002910">
    <property type="protein sequence ID" value="EAA20287.1"/>
    <property type="molecule type" value="Genomic_DNA"/>
</dbReference>
<dbReference type="PaxDb" id="73239-Q7PDJ3"/>
<evidence type="ECO:0000256" key="4">
    <source>
        <dbReference type="ARBA" id="ARBA00022618"/>
    </source>
</evidence>
<evidence type="ECO:0000256" key="6">
    <source>
        <dbReference type="ARBA" id="ARBA00022741"/>
    </source>
</evidence>
<dbReference type="PANTHER" id="PTHR22683:SF41">
    <property type="entry name" value="DNA TRANSLOCASE FTSK"/>
    <property type="match status" value="1"/>
</dbReference>
<dbReference type="GO" id="GO:0005886">
    <property type="term" value="C:plasma membrane"/>
    <property type="evidence" value="ECO:0007669"/>
    <property type="project" value="UniProtKB-SubCell"/>
</dbReference>
<evidence type="ECO:0000256" key="10">
    <source>
        <dbReference type="ARBA" id="ARBA00023125"/>
    </source>
</evidence>
<evidence type="ECO:0000256" key="7">
    <source>
        <dbReference type="ARBA" id="ARBA00022829"/>
    </source>
</evidence>
<feature type="non-terminal residue" evidence="17">
    <location>
        <position position="1063"/>
    </location>
</feature>
<evidence type="ECO:0000256" key="11">
    <source>
        <dbReference type="ARBA" id="ARBA00023136"/>
    </source>
</evidence>
<comment type="subcellular location">
    <subcellularLocation>
        <location evidence="1">Cell membrane</location>
        <topology evidence="1">Multi-pass membrane protein</topology>
    </subcellularLocation>
</comment>
<sequence length="1063" mass="114084">RPRGSDGLAVNRVGHVTGREHAFHGGRRGAPLTAALDHDVAVAHSQLPREDLRIRTVTDCDEHPLQGDVLARTVLHVPDTHAGDAHVIAQDFFEHAVPFDADVAVRRPLQQLVRQYLLGAELVAAVDHESVTGGTGGHTPALVGFFRRQPQVAGGCAGGDDQRITGVDPGIAGQGERALGKVGRVDMVEDNLGVEALGMTPHPLHQVRSHHAVGIARPIVHLGRGSELPTHLDAGHQYRPEVGTRGIDRRSIAGWTRSQDQYSGMLRFAHEILLSCYENEGIIRRDRARFLTGHTRERRRHERCALRIGAHIWNNSGFSYLIDLVSLLARADKTMKPVDDLRSSLVRTLREGAFLAYLALASFFLIALVTFDLEDAGWTHIGSRRPVSNGAGAVGAWLSDFSFSLFGIVAFLLPLLLAGYGYRIYRGRGAYYRFSLLDSSLRWLGLGAAIAAGSGIVDLQLLRVPLPLPETTGGIVGRELADLMTESFGIKGASVLLGGIFLAGVSLATGLSWLKLVDAIGRAVLLLVRRLTTVPVRGGEQPAVTPGPALAAPAPVKSRTAPSRPAKPPEQPAAPPPPGESAGQPAQRAPVIPFLQPRKPAVRKPAGGALPSLALLNDTSAKVHAYSPSVLEQMSELVETILADFGVDVEVVSVHPGPVITRFELQPAAGVKVSRISGLAKDLARALSVTSVRVVEVIPGKSVVGLEIPNREREIVLLHSVLASEAYQQAHSPLTLVLGKDISGQPVVANLAKMPHLLVAGTTGSGKSVAINVMILSLLYKAGPADVRLIMIDPKMLELSVYEGIPHLLTPVVTDMKEAANALRWCVAEMERRYKLMSLVGVRNLEGFNQRVREAAEAGNPLRDPLWNPNLALGDEEPPLLEPLPCIVIVIDELADMMMIVGKKVEELIARLAQKARAAGLHLILATQRPSVDVITGLIKANIPTRIAFQVSSRIDSRTIIDQGGAETLLGNGDMLYLPPGTGFPQRAHGAFVSDHDVHKVVEFLKSTGEPDYIEDITRFSEDSADGSGFRGGHGEGGGSDESDALYDEAVRFVTESRKASIS</sequence>
<dbReference type="InterPro" id="IPR025199">
    <property type="entry name" value="FtsK_4TM"/>
</dbReference>
<dbReference type="InterPro" id="IPR050206">
    <property type="entry name" value="FtsK/SpoIIIE/SftA"/>
</dbReference>
<feature type="non-terminal residue" evidence="17">
    <location>
        <position position="1"/>
    </location>
</feature>
<keyword evidence="10" id="KW-0238">DNA-binding</keyword>
<dbReference type="STRING" id="73239.Q7PDJ3"/>
<comment type="caution">
    <text evidence="17">The sequence shown here is derived from an EMBL/GenBank/DDBJ whole genome shotgun (WGS) entry which is preliminary data.</text>
</comment>
<evidence type="ECO:0000256" key="9">
    <source>
        <dbReference type="ARBA" id="ARBA00022989"/>
    </source>
</evidence>
<dbReference type="PANTHER" id="PTHR22683">
    <property type="entry name" value="SPORULATION PROTEIN RELATED"/>
    <property type="match status" value="1"/>
</dbReference>
<dbReference type="GO" id="GO:0003677">
    <property type="term" value="F:DNA binding"/>
    <property type="evidence" value="ECO:0007669"/>
    <property type="project" value="UniProtKB-KW"/>
</dbReference>
<keyword evidence="18" id="KW-1185">Reference proteome</keyword>
<evidence type="ECO:0000256" key="14">
    <source>
        <dbReference type="SAM" id="MobiDB-lite"/>
    </source>
</evidence>
<keyword evidence="11 15" id="KW-0472">Membrane</keyword>
<feature type="transmembrane region" description="Helical" evidence="15">
    <location>
        <begin position="493"/>
        <end position="514"/>
    </location>
</feature>
<protein>
    <submittedName>
        <fullName evidence="17">FtsK/SpoIIIE family, putative</fullName>
    </submittedName>
</protein>
<dbReference type="GO" id="GO:0051301">
    <property type="term" value="P:cell division"/>
    <property type="evidence" value="ECO:0007669"/>
    <property type="project" value="UniProtKB-KW"/>
</dbReference>
<dbReference type="InterPro" id="IPR003593">
    <property type="entry name" value="AAA+_ATPase"/>
</dbReference>
<gene>
    <name evidence="17" type="ORF">PY07759</name>
</gene>
<dbReference type="CDD" id="cd01127">
    <property type="entry name" value="TrwB_TraG_TraD_VirD4"/>
    <property type="match status" value="1"/>
</dbReference>
<dbReference type="Pfam" id="PF17854">
    <property type="entry name" value="FtsK_alpha"/>
    <property type="match status" value="1"/>
</dbReference>
<evidence type="ECO:0000313" key="18">
    <source>
        <dbReference type="Proteomes" id="UP000008553"/>
    </source>
</evidence>
<dbReference type="GO" id="GO:0005524">
    <property type="term" value="F:ATP binding"/>
    <property type="evidence" value="ECO:0007669"/>
    <property type="project" value="UniProtKB-KW"/>
</dbReference>
<dbReference type="InterPro" id="IPR027417">
    <property type="entry name" value="P-loop_NTPase"/>
</dbReference>
<dbReference type="InParanoid" id="Q7PDJ3"/>
<evidence type="ECO:0000256" key="1">
    <source>
        <dbReference type="ARBA" id="ARBA00004651"/>
    </source>
</evidence>
<dbReference type="InterPro" id="IPR041027">
    <property type="entry name" value="FtsK_alpha"/>
</dbReference>
<feature type="domain" description="FtsK" evidence="16">
    <location>
        <begin position="744"/>
        <end position="958"/>
    </location>
</feature>
<dbReference type="Pfam" id="PF13491">
    <property type="entry name" value="FtsK_4TM"/>
    <property type="match status" value="1"/>
</dbReference>
<evidence type="ECO:0000256" key="12">
    <source>
        <dbReference type="ARBA" id="ARBA00023306"/>
    </source>
</evidence>
<evidence type="ECO:0000256" key="15">
    <source>
        <dbReference type="SAM" id="Phobius"/>
    </source>
</evidence>
<accession>Q7PDJ3</accession>
<proteinExistence type="inferred from homology"/>
<dbReference type="Pfam" id="PF01580">
    <property type="entry name" value="FtsK_SpoIIIE"/>
    <property type="match status" value="1"/>
</dbReference>
<keyword evidence="9 15" id="KW-1133">Transmembrane helix</keyword>
<dbReference type="SUPFAM" id="SSF52540">
    <property type="entry name" value="P-loop containing nucleoside triphosphate hydrolases"/>
    <property type="match status" value="1"/>
</dbReference>
<dbReference type="InterPro" id="IPR002543">
    <property type="entry name" value="FtsK_dom"/>
</dbReference>
<feature type="transmembrane region" description="Helical" evidence="15">
    <location>
        <begin position="401"/>
        <end position="422"/>
    </location>
</feature>
<dbReference type="Gene3D" id="3.30.980.40">
    <property type="match status" value="1"/>
</dbReference>
<feature type="transmembrane region" description="Helical" evidence="15">
    <location>
        <begin position="312"/>
        <end position="331"/>
    </location>
</feature>
<feature type="compositionally biased region" description="Gly residues" evidence="14">
    <location>
        <begin position="1029"/>
        <end position="1038"/>
    </location>
</feature>
<feature type="region of interest" description="Disordered" evidence="14">
    <location>
        <begin position="537"/>
        <end position="586"/>
    </location>
</feature>
<evidence type="ECO:0000256" key="5">
    <source>
        <dbReference type="ARBA" id="ARBA00022692"/>
    </source>
</evidence>
<dbReference type="FunFam" id="3.40.50.300:FF:000209">
    <property type="entry name" value="Cell division protein FtsK"/>
    <property type="match status" value="1"/>
</dbReference>
<dbReference type="SMART" id="SM00382">
    <property type="entry name" value="AAA"/>
    <property type="match status" value="1"/>
</dbReference>
<keyword evidence="8" id="KW-0067">ATP-binding</keyword>
<dbReference type="AlphaFoldDB" id="Q7PDJ3"/>
<keyword evidence="7" id="KW-0159">Chromosome partition</keyword>
<dbReference type="Gene3D" id="3.40.50.300">
    <property type="entry name" value="P-loop containing nucleotide triphosphate hydrolases"/>
    <property type="match status" value="1"/>
</dbReference>
<evidence type="ECO:0000256" key="8">
    <source>
        <dbReference type="ARBA" id="ARBA00022840"/>
    </source>
</evidence>